<dbReference type="GO" id="GO:1905515">
    <property type="term" value="P:non-motile cilium assembly"/>
    <property type="evidence" value="ECO:0000318"/>
    <property type="project" value="GO_Central"/>
</dbReference>
<sequence>MNFDENEGDPYADFDEYDPNFDTQALQLDTAFQAAVENTRDKRPPPTAARLKTGVKKGFLVPPSSMGVRPITGSVDASGARPMTAVRAAGYTKGCSDVRLVSGKAPPVVLKKKTLDTPEEKVKDLERTINKLINESCMANSKRDYQIALEKAYEAERKEKLLVDLKKRLIPNNEQVNLDLNYAVKFNLANQQAANNMDNEAIATFQSLVKNKTFSHSGRLKVNIGNIHFKMRQYDKAVKFYKMALDQVSNEYKNMNTKIKQNICVAYVKMNMYQDAATVLELIMDQEPTFKTSFNLTLCYYLLNDADMMKRTFERMLTLESSFKVDEDKYAASSDDKQHNFLLEAIRDDELRKMEKDKTGEAESCLMMAAKIISGSISTSYAAGYDWCINQVKSSTYMNLAHDLEIDKAIGFLKQKDFQQAIETLKSFERKDPKVASAAATNLSFLYNLENELKLADKYAEVALHVDRYNPSALVNKGNVLLKKGDLEKSIMYYTEALDTDRSCVEALYNLGLTNKRLGRLELALDCFTKLHSILKSHPQVMFQLADICAQKGDIDQAKEWLMHVNSMVPSDPIVIQRLAEIFEGENDNIQALHYYSESYKFDPTNINTLEWMGSYFIESQVPENAIQYFEKGAYLQPGQAKWPLRIASCYRKIGSYQQALELYKHVHRRFPDNIECLKILTKFCVDMDLKDAKFYTDKLKEAEKSHQLREERASSGRQRSAKFRHDNEAGGNDSRQSSGSLRSSDQSRKNSANSRVNQKPPTNDGTYSDPLGPQIERPRTAARRHEQQVADDFEDEEIGDDLLPE</sequence>
<dbReference type="Pfam" id="PF13174">
    <property type="entry name" value="TPR_6"/>
    <property type="match status" value="1"/>
</dbReference>
<dbReference type="KEGG" id="hro:HELRODRAFT_79910"/>
<reference evidence="3 5" key="2">
    <citation type="journal article" date="2013" name="Nature">
        <title>Insights into bilaterian evolution from three spiralian genomes.</title>
        <authorList>
            <person name="Simakov O."/>
            <person name="Marletaz F."/>
            <person name="Cho S.J."/>
            <person name="Edsinger-Gonzales E."/>
            <person name="Havlak P."/>
            <person name="Hellsten U."/>
            <person name="Kuo D.H."/>
            <person name="Larsson T."/>
            <person name="Lv J."/>
            <person name="Arendt D."/>
            <person name="Savage R."/>
            <person name="Osoegawa K."/>
            <person name="de Jong P."/>
            <person name="Grimwood J."/>
            <person name="Chapman J.A."/>
            <person name="Shapiro H."/>
            <person name="Aerts A."/>
            <person name="Otillar R.P."/>
            <person name="Terry A.Y."/>
            <person name="Boore J.L."/>
            <person name="Grigoriev I.V."/>
            <person name="Lindberg D.R."/>
            <person name="Seaver E.C."/>
            <person name="Weisblat D.A."/>
            <person name="Putnam N.H."/>
            <person name="Rokhsar D.S."/>
        </authorList>
    </citation>
    <scope>NUCLEOTIDE SEQUENCE</scope>
</reference>
<dbReference type="PANTHER" id="PTHR44117:SF1">
    <property type="entry name" value="INTRAFLAGELLAR TRANSPORT PROTEIN 88 HOMOLOG"/>
    <property type="match status" value="1"/>
</dbReference>
<dbReference type="FunCoup" id="T1G3V1">
    <property type="interactions" value="101"/>
</dbReference>
<reference evidence="5" key="1">
    <citation type="submission" date="2012-12" db="EMBL/GenBank/DDBJ databases">
        <authorList>
            <person name="Hellsten U."/>
            <person name="Grimwood J."/>
            <person name="Chapman J.A."/>
            <person name="Shapiro H."/>
            <person name="Aerts A."/>
            <person name="Otillar R.P."/>
            <person name="Terry A.Y."/>
            <person name="Boore J.L."/>
            <person name="Simakov O."/>
            <person name="Marletaz F."/>
            <person name="Cho S.-J."/>
            <person name="Edsinger-Gonzales E."/>
            <person name="Havlak P."/>
            <person name="Kuo D.-H."/>
            <person name="Larsson T."/>
            <person name="Lv J."/>
            <person name="Arendt D."/>
            <person name="Savage R."/>
            <person name="Osoegawa K."/>
            <person name="de Jong P."/>
            <person name="Lindberg D.R."/>
            <person name="Seaver E.C."/>
            <person name="Weisblat D.A."/>
            <person name="Putnam N.H."/>
            <person name="Grigoriev I.V."/>
            <person name="Rokhsar D.S."/>
        </authorList>
    </citation>
    <scope>NUCLEOTIDE SEQUENCE</scope>
</reference>
<dbReference type="FunFam" id="1.25.40.10:FF:001277">
    <property type="entry name" value="Intraflagellar transport 88 homolog"/>
    <property type="match status" value="1"/>
</dbReference>
<accession>T1G3V1</accession>
<dbReference type="GO" id="GO:0097546">
    <property type="term" value="C:ciliary base"/>
    <property type="evidence" value="ECO:0000318"/>
    <property type="project" value="GO_Central"/>
</dbReference>
<gene>
    <name evidence="4" type="primary">20215749</name>
    <name evidence="3" type="ORF">HELRODRAFT_79910</name>
</gene>
<dbReference type="OrthoDB" id="1926212at2759"/>
<dbReference type="InParanoid" id="T1G3V1"/>
<feature type="repeat" description="TPR" evidence="1">
    <location>
        <begin position="641"/>
        <end position="674"/>
    </location>
</feature>
<dbReference type="AlphaFoldDB" id="T1G3V1"/>
<evidence type="ECO:0000313" key="3">
    <source>
        <dbReference type="EMBL" id="ESO03760.1"/>
    </source>
</evidence>
<dbReference type="Proteomes" id="UP000015101">
    <property type="component" value="Unassembled WGS sequence"/>
</dbReference>
<organism evidence="4 5">
    <name type="scientific">Helobdella robusta</name>
    <name type="common">Californian leech</name>
    <dbReference type="NCBI Taxonomy" id="6412"/>
    <lineage>
        <taxon>Eukaryota</taxon>
        <taxon>Metazoa</taxon>
        <taxon>Spiralia</taxon>
        <taxon>Lophotrochozoa</taxon>
        <taxon>Annelida</taxon>
        <taxon>Clitellata</taxon>
        <taxon>Hirudinea</taxon>
        <taxon>Rhynchobdellida</taxon>
        <taxon>Glossiphoniidae</taxon>
        <taxon>Helobdella</taxon>
    </lineage>
</organism>
<dbReference type="Pfam" id="PF13432">
    <property type="entry name" value="TPR_16"/>
    <property type="match status" value="1"/>
</dbReference>
<dbReference type="GO" id="GO:0005814">
    <property type="term" value="C:centriole"/>
    <property type="evidence" value="ECO:0000318"/>
    <property type="project" value="GO_Central"/>
</dbReference>
<feature type="compositionally biased region" description="Acidic residues" evidence="2">
    <location>
        <begin position="790"/>
        <end position="806"/>
    </location>
</feature>
<dbReference type="Gene3D" id="1.25.40.10">
    <property type="entry name" value="Tetratricopeptide repeat domain"/>
    <property type="match status" value="3"/>
</dbReference>
<dbReference type="EMBL" id="AMQM01004541">
    <property type="status" value="NOT_ANNOTATED_CDS"/>
    <property type="molecule type" value="Genomic_DNA"/>
</dbReference>
<keyword evidence="5" id="KW-1185">Reference proteome</keyword>
<dbReference type="Pfam" id="PF13181">
    <property type="entry name" value="TPR_8"/>
    <property type="match status" value="2"/>
</dbReference>
<dbReference type="eggNOG" id="KOG2003">
    <property type="taxonomic scope" value="Eukaryota"/>
</dbReference>
<evidence type="ECO:0008006" key="6">
    <source>
        <dbReference type="Google" id="ProtNLM"/>
    </source>
</evidence>
<dbReference type="HOGENOM" id="CLU_010738_1_0_1"/>
<protein>
    <recommendedName>
        <fullName evidence="6">Intraflagellar transport protein 88 homolog</fullName>
    </recommendedName>
</protein>
<feature type="compositionally biased region" description="Polar residues" evidence="2">
    <location>
        <begin position="750"/>
        <end position="767"/>
    </location>
</feature>
<evidence type="ECO:0000256" key="1">
    <source>
        <dbReference type="PROSITE-ProRule" id="PRU00339"/>
    </source>
</evidence>
<keyword evidence="1" id="KW-0802">TPR repeat</keyword>
<dbReference type="GO" id="GO:0042073">
    <property type="term" value="P:intraciliary transport"/>
    <property type="evidence" value="ECO:0000318"/>
    <property type="project" value="GO_Central"/>
</dbReference>
<feature type="compositionally biased region" description="Low complexity" evidence="2">
    <location>
        <begin position="734"/>
        <end position="745"/>
    </location>
</feature>
<dbReference type="PANTHER" id="PTHR44117">
    <property type="entry name" value="INTRAFLAGELLAR TRANSPORT PROTEIN 88 HOMOLOG"/>
    <property type="match status" value="1"/>
</dbReference>
<feature type="repeat" description="TPR" evidence="1">
    <location>
        <begin position="218"/>
        <end position="251"/>
    </location>
</feature>
<feature type="compositionally biased region" description="Basic and acidic residues" evidence="2">
    <location>
        <begin position="777"/>
        <end position="789"/>
    </location>
</feature>
<dbReference type="GeneID" id="20215749"/>
<dbReference type="SMART" id="SM00028">
    <property type="entry name" value="TPR"/>
    <property type="match status" value="8"/>
</dbReference>
<dbReference type="GO" id="GO:0019894">
    <property type="term" value="F:kinesin binding"/>
    <property type="evidence" value="ECO:0000318"/>
    <property type="project" value="GO_Central"/>
</dbReference>
<dbReference type="STRING" id="6412.T1G3V1"/>
<dbReference type="EnsemblMetazoa" id="HelroT79910">
    <property type="protein sequence ID" value="HelroP79910"/>
    <property type="gene ID" value="HelroG79910"/>
</dbReference>
<evidence type="ECO:0000313" key="4">
    <source>
        <dbReference type="EnsemblMetazoa" id="HelroP79910"/>
    </source>
</evidence>
<evidence type="ECO:0000313" key="5">
    <source>
        <dbReference type="Proteomes" id="UP000015101"/>
    </source>
</evidence>
<evidence type="ECO:0000256" key="2">
    <source>
        <dbReference type="SAM" id="MobiDB-lite"/>
    </source>
</evidence>
<dbReference type="SUPFAM" id="SSF48452">
    <property type="entry name" value="TPR-like"/>
    <property type="match status" value="3"/>
</dbReference>
<dbReference type="CTD" id="20215749"/>
<dbReference type="GO" id="GO:0097730">
    <property type="term" value="C:non-motile cilium"/>
    <property type="evidence" value="ECO:0000318"/>
    <property type="project" value="GO_Central"/>
</dbReference>
<dbReference type="InterPro" id="IPR019734">
    <property type="entry name" value="TPR_rpt"/>
</dbReference>
<reference evidence="4" key="3">
    <citation type="submission" date="2015-06" db="UniProtKB">
        <authorList>
            <consortium name="EnsemblMetazoa"/>
        </authorList>
    </citation>
    <scope>IDENTIFICATION</scope>
</reference>
<dbReference type="PROSITE" id="PS50005">
    <property type="entry name" value="TPR"/>
    <property type="match status" value="3"/>
</dbReference>
<dbReference type="OMA" id="RIKIMHN"/>
<proteinExistence type="predicted"/>
<dbReference type="GO" id="GO:0036064">
    <property type="term" value="C:ciliary basal body"/>
    <property type="evidence" value="ECO:0000318"/>
    <property type="project" value="GO_Central"/>
</dbReference>
<feature type="region of interest" description="Disordered" evidence="2">
    <location>
        <begin position="702"/>
        <end position="806"/>
    </location>
</feature>
<name>T1G3V1_HELRO</name>
<dbReference type="InterPro" id="IPR011990">
    <property type="entry name" value="TPR-like_helical_dom_sf"/>
</dbReference>
<dbReference type="RefSeq" id="XP_009018317.1">
    <property type="nucleotide sequence ID" value="XM_009020069.1"/>
</dbReference>
<dbReference type="EMBL" id="KB096590">
    <property type="protein sequence ID" value="ESO03760.1"/>
    <property type="molecule type" value="Genomic_DNA"/>
</dbReference>
<feature type="repeat" description="TPR" evidence="1">
    <location>
        <begin position="471"/>
        <end position="504"/>
    </location>
</feature>
<feature type="compositionally biased region" description="Basic and acidic residues" evidence="2">
    <location>
        <begin position="702"/>
        <end position="715"/>
    </location>
</feature>